<proteinExistence type="predicted"/>
<protein>
    <recommendedName>
        <fullName evidence="3">Exo-alpha-sialidase</fullName>
    </recommendedName>
</protein>
<reference evidence="1 2" key="1">
    <citation type="submission" date="2020-07" db="EMBL/GenBank/DDBJ databases">
        <title>Sequencing the genomes of 1000 actinobacteria strains.</title>
        <authorList>
            <person name="Klenk H.-P."/>
        </authorList>
    </citation>
    <scope>NUCLEOTIDE SEQUENCE [LARGE SCALE GENOMIC DNA]</scope>
    <source>
        <strain evidence="1 2">DSM 103833</strain>
    </source>
</reference>
<organism evidence="1 2">
    <name type="scientific">Nocardioides thalensis</name>
    <dbReference type="NCBI Taxonomy" id="1914755"/>
    <lineage>
        <taxon>Bacteria</taxon>
        <taxon>Bacillati</taxon>
        <taxon>Actinomycetota</taxon>
        <taxon>Actinomycetes</taxon>
        <taxon>Propionibacteriales</taxon>
        <taxon>Nocardioidaceae</taxon>
        <taxon>Nocardioides</taxon>
    </lineage>
</organism>
<evidence type="ECO:0000313" key="2">
    <source>
        <dbReference type="Proteomes" id="UP000530424"/>
    </source>
</evidence>
<evidence type="ECO:0008006" key="3">
    <source>
        <dbReference type="Google" id="ProtNLM"/>
    </source>
</evidence>
<comment type="caution">
    <text evidence="1">The sequence shown here is derived from an EMBL/GenBank/DDBJ whole genome shotgun (WGS) entry which is preliminary data.</text>
</comment>
<dbReference type="PROSITE" id="PS51257">
    <property type="entry name" value="PROKAR_LIPOPROTEIN"/>
    <property type="match status" value="1"/>
</dbReference>
<accession>A0A853C0F0</accession>
<dbReference type="RefSeq" id="WP_179667387.1">
    <property type="nucleotide sequence ID" value="NZ_JACCFP010000001.1"/>
</dbReference>
<dbReference type="EMBL" id="JACCFP010000001">
    <property type="protein sequence ID" value="NYJ00849.1"/>
    <property type="molecule type" value="Genomic_DNA"/>
</dbReference>
<dbReference type="AlphaFoldDB" id="A0A853C0F0"/>
<keyword evidence="2" id="KW-1185">Reference proteome</keyword>
<gene>
    <name evidence="1" type="ORF">HNR19_001547</name>
</gene>
<evidence type="ECO:0000313" key="1">
    <source>
        <dbReference type="EMBL" id="NYJ00849.1"/>
    </source>
</evidence>
<sequence>MSRTAPAAIDRRSPRARGLWAVLVGLAIASTACTGSPDDPPPRTDAPGAPMVGVAWEEVRLPTVPGHRIAVRDATWCGDRWLVVGGVLGPPADSRPGAWVSSDGRRWEAIRFRTSTYWGARAVLSSVACRGGVPVAVGAMSGGAHGNPRVATFRETRQGAWVDVPAPVERYGGPSAVNVGDVAAGPRGWLISGNRRTGPAVWTARSPRRFHLVEGEPGLVGGEGAPLAHGAVSDGSRWTVVGGRTGPEVSDRVPVAWSSADGRRWRREEVPDTPGYDDLHRAARVGDAVVAIGLRGSGFGSWLREDGDWRAGGGFGTTETEARRAPGVASLTTDGTAMLTVVSDGARFHLWGSPDGVAWAPIELPLDLEATAEQALAVASSRSGVLLVADTGDGSRVWQAPWPGLGTP</sequence>
<dbReference type="Proteomes" id="UP000530424">
    <property type="component" value="Unassembled WGS sequence"/>
</dbReference>
<name>A0A853C0F0_9ACTN</name>